<organism evidence="1 2">
    <name type="scientific">Lasiodiplodia theobromae</name>
    <dbReference type="NCBI Taxonomy" id="45133"/>
    <lineage>
        <taxon>Eukaryota</taxon>
        <taxon>Fungi</taxon>
        <taxon>Dikarya</taxon>
        <taxon>Ascomycota</taxon>
        <taxon>Pezizomycotina</taxon>
        <taxon>Dothideomycetes</taxon>
        <taxon>Dothideomycetes incertae sedis</taxon>
        <taxon>Botryosphaeriales</taxon>
        <taxon>Botryosphaeriaceae</taxon>
        <taxon>Lasiodiplodia</taxon>
    </lineage>
</organism>
<name>A0A5N5CUH0_9PEZI</name>
<keyword evidence="2" id="KW-1185">Reference proteome</keyword>
<dbReference type="EMBL" id="VCHE01000244">
    <property type="protein sequence ID" value="KAB2568971.1"/>
    <property type="molecule type" value="Genomic_DNA"/>
</dbReference>
<gene>
    <name evidence="1" type="ORF">DBV05_g12352</name>
</gene>
<evidence type="ECO:0000313" key="2">
    <source>
        <dbReference type="Proteomes" id="UP000325902"/>
    </source>
</evidence>
<proteinExistence type="predicted"/>
<evidence type="ECO:0000313" key="1">
    <source>
        <dbReference type="EMBL" id="KAB2568971.1"/>
    </source>
</evidence>
<accession>A0A5N5CUH0</accession>
<dbReference type="OrthoDB" id="3537451at2759"/>
<protein>
    <submittedName>
        <fullName evidence="1">Uncharacterized protein</fullName>
    </submittedName>
</protein>
<comment type="caution">
    <text evidence="1">The sequence shown here is derived from an EMBL/GenBank/DDBJ whole genome shotgun (WGS) entry which is preliminary data.</text>
</comment>
<sequence length="279" mass="31239">MRRETLIAFLTQPNPFLDIRISKPSGVMDKDRPYISMATEWKLTFAYIKHTFGFLLYKEFDFPDLFTDLSDTQKIVFDEDTFRRLITQWNIKIVGTALRVVTKALAHVPEFPKLCLASGSSGLSNNEIGEPHFAVLPAEAPAAGEQKHTCLAPGVAKVTRQLYNSSFPVDDVSNIWAKKYLAEMSHYANTRGARYCWCITPVQLMVCRRRASDTQGQIVPEVATFSWVPGPHQGISVNLALFFVVLAAGLGNDVRSSYKDISIEHREKLQKIKAAVGAL</sequence>
<dbReference type="Proteomes" id="UP000325902">
    <property type="component" value="Unassembled WGS sequence"/>
</dbReference>
<dbReference type="AlphaFoldDB" id="A0A5N5CUH0"/>
<reference evidence="1 2" key="1">
    <citation type="journal article" date="2019" name="Sci. Rep.">
        <title>A multi-omics analysis of the grapevine pathogen Lasiodiplodia theobromae reveals that temperature affects the expression of virulence- and pathogenicity-related genes.</title>
        <authorList>
            <person name="Felix C."/>
            <person name="Meneses R."/>
            <person name="Goncalves M.F.M."/>
            <person name="Tilleman L."/>
            <person name="Duarte A.S."/>
            <person name="Jorrin-Novo J.V."/>
            <person name="Van de Peer Y."/>
            <person name="Deforce D."/>
            <person name="Van Nieuwerburgh F."/>
            <person name="Esteves A.C."/>
            <person name="Alves A."/>
        </authorList>
    </citation>
    <scope>NUCLEOTIDE SEQUENCE [LARGE SCALE GENOMIC DNA]</scope>
    <source>
        <strain evidence="1 2">LA-SOL3</strain>
    </source>
</reference>